<evidence type="ECO:0000313" key="1">
    <source>
        <dbReference type="EMBL" id="HJD97837.1"/>
    </source>
</evidence>
<reference evidence="1" key="1">
    <citation type="journal article" date="2021" name="PeerJ">
        <title>Extensive microbial diversity within the chicken gut microbiome revealed by metagenomics and culture.</title>
        <authorList>
            <person name="Gilroy R."/>
            <person name="Ravi A."/>
            <person name="Getino M."/>
            <person name="Pursley I."/>
            <person name="Horton D.L."/>
            <person name="Alikhan N.F."/>
            <person name="Baker D."/>
            <person name="Gharbi K."/>
            <person name="Hall N."/>
            <person name="Watson M."/>
            <person name="Adriaenssens E.M."/>
            <person name="Foster-Nyarko E."/>
            <person name="Jarju S."/>
            <person name="Secka A."/>
            <person name="Antonio M."/>
            <person name="Oren A."/>
            <person name="Chaudhuri R.R."/>
            <person name="La Ragione R."/>
            <person name="Hildebrand F."/>
            <person name="Pallen M.J."/>
        </authorList>
    </citation>
    <scope>NUCLEOTIDE SEQUENCE</scope>
    <source>
        <strain evidence="1">ChiGjej2B2-19336</strain>
    </source>
</reference>
<comment type="caution">
    <text evidence="1">The sequence shown here is derived from an EMBL/GenBank/DDBJ whole genome shotgun (WGS) entry which is preliminary data.</text>
</comment>
<protein>
    <submittedName>
        <fullName evidence="1">Uncharacterized protein</fullName>
    </submittedName>
</protein>
<dbReference type="AlphaFoldDB" id="A0A921AXT4"/>
<sequence>MAIFTRAEKRRQLELWNKALAKVSSGQEYTIGSRRLRYADLPEIRETLDWINSQPTVEDEQAGRGLPFFLQGIPGRGGRGGY</sequence>
<accession>A0A921AXT4</accession>
<organism evidence="1 2">
    <name type="scientific">Mailhella massiliensis</name>
    <dbReference type="NCBI Taxonomy" id="1903261"/>
    <lineage>
        <taxon>Bacteria</taxon>
        <taxon>Pseudomonadati</taxon>
        <taxon>Thermodesulfobacteriota</taxon>
        <taxon>Desulfovibrionia</taxon>
        <taxon>Desulfovibrionales</taxon>
        <taxon>Desulfovibrionaceae</taxon>
        <taxon>Mailhella</taxon>
    </lineage>
</organism>
<name>A0A921AXT4_9BACT</name>
<dbReference type="RefSeq" id="WP_294446270.1">
    <property type="nucleotide sequence ID" value="NZ_DYZA01000187.1"/>
</dbReference>
<proteinExistence type="predicted"/>
<reference evidence="1" key="2">
    <citation type="submission" date="2021-09" db="EMBL/GenBank/DDBJ databases">
        <authorList>
            <person name="Gilroy R."/>
        </authorList>
    </citation>
    <scope>NUCLEOTIDE SEQUENCE</scope>
    <source>
        <strain evidence="1">ChiGjej2B2-19336</strain>
    </source>
</reference>
<dbReference type="Proteomes" id="UP000698963">
    <property type="component" value="Unassembled WGS sequence"/>
</dbReference>
<dbReference type="EMBL" id="DYZA01000187">
    <property type="protein sequence ID" value="HJD97837.1"/>
    <property type="molecule type" value="Genomic_DNA"/>
</dbReference>
<evidence type="ECO:0000313" key="2">
    <source>
        <dbReference type="Proteomes" id="UP000698963"/>
    </source>
</evidence>
<gene>
    <name evidence="1" type="ORF">K8W16_09355</name>
</gene>